<comment type="similarity">
    <text evidence="1">Belongs to the SCC3 family.</text>
</comment>
<dbReference type="Ensembl" id="ENSEEET00000049083.2">
    <property type="protein sequence ID" value="ENSEEEP00000048553.2"/>
    <property type="gene ID" value="ENSEEEG00000022844.2"/>
</dbReference>
<evidence type="ECO:0000256" key="1">
    <source>
        <dbReference type="ARBA" id="ARBA00005486"/>
    </source>
</evidence>
<evidence type="ECO:0000313" key="3">
    <source>
        <dbReference type="Ensembl" id="ENSEEEP00000048553.2"/>
    </source>
</evidence>
<dbReference type="InterPro" id="IPR016024">
    <property type="entry name" value="ARM-type_fold"/>
</dbReference>
<dbReference type="GO" id="GO:0007062">
    <property type="term" value="P:sister chromatid cohesion"/>
    <property type="evidence" value="ECO:0007669"/>
    <property type="project" value="TreeGrafter"/>
</dbReference>
<dbReference type="InterPro" id="IPR039662">
    <property type="entry name" value="Cohesin_Scc3/SA"/>
</dbReference>
<dbReference type="GO" id="GO:0008278">
    <property type="term" value="C:cohesin complex"/>
    <property type="evidence" value="ECO:0007669"/>
    <property type="project" value="TreeGrafter"/>
</dbReference>
<reference evidence="3" key="3">
    <citation type="submission" date="2020-05" db="EMBL/GenBank/DDBJ databases">
        <title>Electrophorus electricus (electric eel) genome, fEleEle1, primary haplotype.</title>
        <authorList>
            <person name="Myers G."/>
            <person name="Meyer A."/>
            <person name="Fedrigo O."/>
            <person name="Formenti G."/>
            <person name="Rhie A."/>
            <person name="Tracey A."/>
            <person name="Sims Y."/>
            <person name="Jarvis E.D."/>
        </authorList>
    </citation>
    <scope>NUCLEOTIDE SEQUENCE [LARGE SCALE GENOMIC DNA]</scope>
</reference>
<sequence>IYFIKLFSLWCVTYRVPEIRVICMKEMGVWLRENPTSFLNDGHLKYMGWMLNDKQASVRLQCVLALQKLYAERSFISRLELFTSRFKERMLNMVMDKDPDVAVEAVKLLLVIKQ</sequence>
<name>A0A4W4HJ05_ELEEL</name>
<dbReference type="AlphaFoldDB" id="A0A4W4HJ05"/>
<dbReference type="Gene3D" id="1.25.10.10">
    <property type="entry name" value="Leucine-rich Repeat Variant"/>
    <property type="match status" value="1"/>
</dbReference>
<dbReference type="InterPro" id="IPR020839">
    <property type="entry name" value="SCD"/>
</dbReference>
<dbReference type="PANTHER" id="PTHR11199:SF10">
    <property type="entry name" value="COHESIN SUBUNIT SA"/>
    <property type="match status" value="1"/>
</dbReference>
<protein>
    <recommendedName>
        <fullName evidence="2">SCD domain-containing protein</fullName>
    </recommendedName>
</protein>
<dbReference type="PANTHER" id="PTHR11199">
    <property type="entry name" value="STROMAL ANTIGEN"/>
    <property type="match status" value="1"/>
</dbReference>
<dbReference type="GO" id="GO:0005634">
    <property type="term" value="C:nucleus"/>
    <property type="evidence" value="ECO:0007669"/>
    <property type="project" value="TreeGrafter"/>
</dbReference>
<dbReference type="OMA" id="YGHRDTA"/>
<evidence type="ECO:0000313" key="4">
    <source>
        <dbReference type="Proteomes" id="UP000314983"/>
    </source>
</evidence>
<accession>A0A4W4HJ05</accession>
<dbReference type="SUPFAM" id="SSF48371">
    <property type="entry name" value="ARM repeat"/>
    <property type="match status" value="1"/>
</dbReference>
<dbReference type="GeneTree" id="ENSGT00950000182972"/>
<proteinExistence type="inferred from homology"/>
<dbReference type="GO" id="GO:0003682">
    <property type="term" value="F:chromatin binding"/>
    <property type="evidence" value="ECO:0007669"/>
    <property type="project" value="TreeGrafter"/>
</dbReference>
<organism evidence="3 4">
    <name type="scientific">Electrophorus electricus</name>
    <name type="common">Electric eel</name>
    <name type="synonym">Gymnotus electricus</name>
    <dbReference type="NCBI Taxonomy" id="8005"/>
    <lineage>
        <taxon>Eukaryota</taxon>
        <taxon>Metazoa</taxon>
        <taxon>Chordata</taxon>
        <taxon>Craniata</taxon>
        <taxon>Vertebrata</taxon>
        <taxon>Euteleostomi</taxon>
        <taxon>Actinopterygii</taxon>
        <taxon>Neopterygii</taxon>
        <taxon>Teleostei</taxon>
        <taxon>Ostariophysi</taxon>
        <taxon>Gymnotiformes</taxon>
        <taxon>Gymnotoidei</taxon>
        <taxon>Gymnotidae</taxon>
        <taxon>Electrophorus</taxon>
    </lineage>
</organism>
<feature type="domain" description="SCD" evidence="2">
    <location>
        <begin position="8"/>
        <end position="93"/>
    </location>
</feature>
<reference evidence="4" key="2">
    <citation type="journal article" date="2017" name="Sci. Adv.">
        <title>A tail of two voltages: Proteomic comparison of the three electric organs of the electric eel.</title>
        <authorList>
            <person name="Traeger L.L."/>
            <person name="Sabat G."/>
            <person name="Barrett-Wilt G.A."/>
            <person name="Wells G.B."/>
            <person name="Sussman M.R."/>
        </authorList>
    </citation>
    <scope>NUCLEOTIDE SEQUENCE [LARGE SCALE GENOMIC DNA]</scope>
</reference>
<dbReference type="Pfam" id="PF21581">
    <property type="entry name" value="SCD"/>
    <property type="match status" value="1"/>
</dbReference>
<reference evidence="3" key="5">
    <citation type="submission" date="2025-09" db="UniProtKB">
        <authorList>
            <consortium name="Ensembl"/>
        </authorList>
    </citation>
    <scope>IDENTIFICATION</scope>
</reference>
<reference evidence="3" key="4">
    <citation type="submission" date="2025-08" db="UniProtKB">
        <authorList>
            <consortium name="Ensembl"/>
        </authorList>
    </citation>
    <scope>IDENTIFICATION</scope>
</reference>
<dbReference type="STRING" id="8005.ENSEEEP00000048553"/>
<keyword evidence="4" id="KW-1185">Reference proteome</keyword>
<dbReference type="PROSITE" id="PS51425">
    <property type="entry name" value="SCD"/>
    <property type="match status" value="1"/>
</dbReference>
<reference evidence="4" key="1">
    <citation type="journal article" date="2014" name="Science">
        <title>Nonhuman genetics. Genomic basis for the convergent evolution of electric organs.</title>
        <authorList>
            <person name="Gallant J.R."/>
            <person name="Traeger L.L."/>
            <person name="Volkening J.D."/>
            <person name="Moffett H."/>
            <person name="Chen P.H."/>
            <person name="Novina C.D."/>
            <person name="Phillips G.N.Jr."/>
            <person name="Anand R."/>
            <person name="Wells G.B."/>
            <person name="Pinch M."/>
            <person name="Guth R."/>
            <person name="Unguez G.A."/>
            <person name="Albert J.S."/>
            <person name="Zakon H.H."/>
            <person name="Samanta M.P."/>
            <person name="Sussman M.R."/>
        </authorList>
    </citation>
    <scope>NUCLEOTIDE SEQUENCE [LARGE SCALE GENOMIC DNA]</scope>
</reference>
<dbReference type="Proteomes" id="UP000314983">
    <property type="component" value="Chromosome 1"/>
</dbReference>
<dbReference type="InterPro" id="IPR011989">
    <property type="entry name" value="ARM-like"/>
</dbReference>
<evidence type="ECO:0000259" key="2">
    <source>
        <dbReference type="PROSITE" id="PS51425"/>
    </source>
</evidence>
<dbReference type="GO" id="GO:0000785">
    <property type="term" value="C:chromatin"/>
    <property type="evidence" value="ECO:0007669"/>
    <property type="project" value="TreeGrafter"/>
</dbReference>